<dbReference type="InterPro" id="IPR019734">
    <property type="entry name" value="TPR_rpt"/>
</dbReference>
<dbReference type="InterPro" id="IPR041243">
    <property type="entry name" value="STI1/HOP_DP"/>
</dbReference>
<keyword evidence="1" id="KW-0677">Repeat</keyword>
<organism evidence="5 6">
    <name type="scientific">Thalassiosira oceanica</name>
    <name type="common">Marine diatom</name>
    <dbReference type="NCBI Taxonomy" id="159749"/>
    <lineage>
        <taxon>Eukaryota</taxon>
        <taxon>Sar</taxon>
        <taxon>Stramenopiles</taxon>
        <taxon>Ochrophyta</taxon>
        <taxon>Bacillariophyta</taxon>
        <taxon>Coscinodiscophyceae</taxon>
        <taxon>Thalassiosirophycidae</taxon>
        <taxon>Thalassiosirales</taxon>
        <taxon>Thalassiosiraceae</taxon>
        <taxon>Thalassiosira</taxon>
    </lineage>
</organism>
<feature type="compositionally biased region" description="Acidic residues" evidence="3">
    <location>
        <begin position="348"/>
        <end position="369"/>
    </location>
</feature>
<feature type="compositionally biased region" description="Basic and acidic residues" evidence="3">
    <location>
        <begin position="31"/>
        <end position="44"/>
    </location>
</feature>
<dbReference type="Proteomes" id="UP000266841">
    <property type="component" value="Unassembled WGS sequence"/>
</dbReference>
<proteinExistence type="predicted"/>
<evidence type="ECO:0000259" key="4">
    <source>
        <dbReference type="SMART" id="SM00727"/>
    </source>
</evidence>
<evidence type="ECO:0000313" key="5">
    <source>
        <dbReference type="EMBL" id="EJK47404.1"/>
    </source>
</evidence>
<feature type="domain" description="STI1" evidence="4">
    <location>
        <begin position="272"/>
        <end position="315"/>
    </location>
</feature>
<comment type="caution">
    <text evidence="5">The sequence shown here is derived from an EMBL/GenBank/DDBJ whole genome shotgun (WGS) entry which is preliminary data.</text>
</comment>
<dbReference type="SMART" id="SM00727">
    <property type="entry name" value="STI1"/>
    <property type="match status" value="1"/>
</dbReference>
<feature type="compositionally biased region" description="Pro residues" evidence="3">
    <location>
        <begin position="1"/>
        <end position="14"/>
    </location>
</feature>
<gene>
    <name evidence="5" type="ORF">THAOC_33876</name>
</gene>
<reference evidence="5 6" key="1">
    <citation type="journal article" date="2012" name="Genome Biol.">
        <title>Genome and low-iron response of an oceanic diatom adapted to chronic iron limitation.</title>
        <authorList>
            <person name="Lommer M."/>
            <person name="Specht M."/>
            <person name="Roy A.S."/>
            <person name="Kraemer L."/>
            <person name="Andreson R."/>
            <person name="Gutowska M.A."/>
            <person name="Wolf J."/>
            <person name="Bergner S.V."/>
            <person name="Schilhabel M.B."/>
            <person name="Klostermeier U.C."/>
            <person name="Beiko R.G."/>
            <person name="Rosenstiel P."/>
            <person name="Hippler M."/>
            <person name="Laroche J."/>
        </authorList>
    </citation>
    <scope>NUCLEOTIDE SEQUENCE [LARGE SCALE GENOMIC DNA]</scope>
    <source>
        <strain evidence="5 6">CCMP1005</strain>
    </source>
</reference>
<feature type="region of interest" description="Disordered" evidence="3">
    <location>
        <begin position="329"/>
        <end position="369"/>
    </location>
</feature>
<dbReference type="GO" id="GO:0030544">
    <property type="term" value="F:Hsp70 protein binding"/>
    <property type="evidence" value="ECO:0007669"/>
    <property type="project" value="TreeGrafter"/>
</dbReference>
<evidence type="ECO:0000256" key="2">
    <source>
        <dbReference type="ARBA" id="ARBA00022803"/>
    </source>
</evidence>
<keyword evidence="2" id="KW-0802">TPR repeat</keyword>
<dbReference type="PANTHER" id="PTHR45883:SF2">
    <property type="entry name" value="HSC70-INTERACTING PROTEIN"/>
    <property type="match status" value="1"/>
</dbReference>
<dbReference type="Gene3D" id="1.25.40.10">
    <property type="entry name" value="Tetratricopeptide repeat domain"/>
    <property type="match status" value="1"/>
</dbReference>
<dbReference type="AlphaFoldDB" id="K0R639"/>
<protein>
    <recommendedName>
        <fullName evidence="4">STI1 domain-containing protein</fullName>
    </recommendedName>
</protein>
<dbReference type="Pfam" id="PF17830">
    <property type="entry name" value="STI1-HOP_DP"/>
    <property type="match status" value="1"/>
</dbReference>
<dbReference type="EMBL" id="AGNL01046985">
    <property type="protein sequence ID" value="EJK47404.1"/>
    <property type="molecule type" value="Genomic_DNA"/>
</dbReference>
<sequence length="369" mass="38791">MLNLPPPLPPPPPIGKDAVNGYIDGLQSKISDLESELREFKPEESPQDSTSSAVADEGEEDADMPPMYSGDGSSDDFDKATEAKMAASDLKSSGNYAEALEKYTEAVLAAEPSALLLANRATCLFKLGKYAAAARDCDAALSRNPDSAKSLRIRGEVNLKLEKYHEARKDLSASQAIDWDSEAGQMLKEATTKCAEMDAAKVKERNDEEEKKQEKLRKKAEEIRKAQEEAKREAEEEKRKSSGGMGGMGGIGGMPGMGGMGGMGGMAGVMNDPEIIAGLQNPKVMAAMSEMMSGGAPNPAKMMELMSDPEVGPVLQKIMSKVGGGGGMGGMPGMGGGFGGSSGAGGGDFDEMPEMDDDSDDDDLPDLVD</sequence>
<dbReference type="eggNOG" id="KOG1308">
    <property type="taxonomic scope" value="Eukaryota"/>
</dbReference>
<feature type="region of interest" description="Disordered" evidence="3">
    <location>
        <begin position="1"/>
        <end position="78"/>
    </location>
</feature>
<dbReference type="SMART" id="SM00028">
    <property type="entry name" value="TPR"/>
    <property type="match status" value="2"/>
</dbReference>
<dbReference type="InterPro" id="IPR006636">
    <property type="entry name" value="STI1_HS-bd"/>
</dbReference>
<dbReference type="Gene3D" id="1.10.260.100">
    <property type="match status" value="1"/>
</dbReference>
<evidence type="ECO:0000313" key="6">
    <source>
        <dbReference type="Proteomes" id="UP000266841"/>
    </source>
</evidence>
<accession>K0R639</accession>
<evidence type="ECO:0000256" key="1">
    <source>
        <dbReference type="ARBA" id="ARBA00022737"/>
    </source>
</evidence>
<dbReference type="InterPro" id="IPR011990">
    <property type="entry name" value="TPR-like_helical_dom_sf"/>
</dbReference>
<dbReference type="OrthoDB" id="533763at2759"/>
<dbReference type="OMA" id="NATIREC"/>
<dbReference type="Pfam" id="PF00515">
    <property type="entry name" value="TPR_1"/>
    <property type="match status" value="1"/>
</dbReference>
<feature type="compositionally biased region" description="Basic and acidic residues" evidence="3">
    <location>
        <begin position="198"/>
        <end position="240"/>
    </location>
</feature>
<evidence type="ECO:0000256" key="3">
    <source>
        <dbReference type="SAM" id="MobiDB-lite"/>
    </source>
</evidence>
<keyword evidence="6" id="KW-1185">Reference proteome</keyword>
<feature type="region of interest" description="Disordered" evidence="3">
    <location>
        <begin position="198"/>
        <end position="250"/>
    </location>
</feature>
<feature type="compositionally biased region" description="Gly residues" evidence="3">
    <location>
        <begin position="329"/>
        <end position="347"/>
    </location>
</feature>
<dbReference type="PANTHER" id="PTHR45883">
    <property type="entry name" value="HSC70-INTERACTING PROTEIN"/>
    <property type="match status" value="1"/>
</dbReference>
<name>K0R639_THAOC</name>
<dbReference type="SUPFAM" id="SSF48452">
    <property type="entry name" value="TPR-like"/>
    <property type="match status" value="1"/>
</dbReference>